<feature type="transmembrane region" description="Helical" evidence="5">
    <location>
        <begin position="150"/>
        <end position="171"/>
    </location>
</feature>
<keyword evidence="4 5" id="KW-0472">Membrane</keyword>
<gene>
    <name evidence="7" type="ORF">GOOTI_117_00030</name>
</gene>
<protein>
    <recommendedName>
        <fullName evidence="6">O-antigen ligase-related domain-containing protein</fullName>
    </recommendedName>
</protein>
<dbReference type="PANTHER" id="PTHR37422:SF13">
    <property type="entry name" value="LIPOPOLYSACCHARIDE BIOSYNTHESIS PROTEIN PA4999-RELATED"/>
    <property type="match status" value="1"/>
</dbReference>
<feature type="transmembrane region" description="Helical" evidence="5">
    <location>
        <begin position="55"/>
        <end position="72"/>
    </location>
</feature>
<dbReference type="STRING" id="1108044.GOOTI_117_00030"/>
<feature type="transmembrane region" description="Helical" evidence="5">
    <location>
        <begin position="84"/>
        <end position="104"/>
    </location>
</feature>
<dbReference type="InterPro" id="IPR051533">
    <property type="entry name" value="WaaL-like"/>
</dbReference>
<sequence length="457" mass="48391">MNRSLVSSHMTLSVQRFGQWLRSPDNGASLLVAAGGCGLLATRQGFLVPFTTGLPPVRVAALLGLAVLLLGLAGGRRYCFERLFAIPLVPLVVTLGLTVATLLSVARVTTGQLNQHQMEMTSHAVRDAFVVLSVFIVVVSVINTRESVVLVLRGLVLGASISSAMAFVTRFTGYDVAPLFRLPGLNNYDEPIVTNLMRDGVVRPQGSAAHPLELSSVLTVLTPVAVALAFEAHKRGARWRPWALCTLLLIGGAVLTVSRSALVGAAISLLVFCLYWPLRRAAIVLVCGGLITAITWLYSVPILSQMLNVVTNGSNDGSLQSRAVGREYVLQNFGHNLWLGQGAGTYDLTSQPVLDNNYLSELMQAGVLGLGGTLVFYMVGIYSAIKASRRGQQTGFSDIGPGLLAAILVALTVGLILDLVGFAQMSLLPTILVALAVCAARVTATNSRVTATSSQVN</sequence>
<dbReference type="EMBL" id="BAFB01000117">
    <property type="protein sequence ID" value="GAB34659.1"/>
    <property type="molecule type" value="Genomic_DNA"/>
</dbReference>
<dbReference type="AlphaFoldDB" id="H5TMF1"/>
<keyword evidence="8" id="KW-1185">Reference proteome</keyword>
<dbReference type="PANTHER" id="PTHR37422">
    <property type="entry name" value="TEICHURONIC ACID BIOSYNTHESIS PROTEIN TUAE"/>
    <property type="match status" value="1"/>
</dbReference>
<feature type="transmembrane region" description="Helical" evidence="5">
    <location>
        <begin position="396"/>
        <end position="417"/>
    </location>
</feature>
<dbReference type="Pfam" id="PF04932">
    <property type="entry name" value="Wzy_C"/>
    <property type="match status" value="1"/>
</dbReference>
<keyword evidence="2 5" id="KW-0812">Transmembrane</keyword>
<keyword evidence="3 5" id="KW-1133">Transmembrane helix</keyword>
<feature type="transmembrane region" description="Helical" evidence="5">
    <location>
        <begin position="283"/>
        <end position="303"/>
    </location>
</feature>
<dbReference type="GO" id="GO:0016020">
    <property type="term" value="C:membrane"/>
    <property type="evidence" value="ECO:0007669"/>
    <property type="project" value="UniProtKB-SubCell"/>
</dbReference>
<evidence type="ECO:0000313" key="8">
    <source>
        <dbReference type="Proteomes" id="UP000005038"/>
    </source>
</evidence>
<accession>H5TMF1</accession>
<comment type="subcellular location">
    <subcellularLocation>
        <location evidence="1">Membrane</location>
        <topology evidence="1">Multi-pass membrane protein</topology>
    </subcellularLocation>
</comment>
<evidence type="ECO:0000313" key="7">
    <source>
        <dbReference type="EMBL" id="GAB34659.1"/>
    </source>
</evidence>
<dbReference type="InterPro" id="IPR007016">
    <property type="entry name" value="O-antigen_ligase-rel_domated"/>
</dbReference>
<organism evidence="7 8">
    <name type="scientific">Gordonia otitidis (strain DSM 44809 / CCUG 52243 / JCM 12355 / NBRC 100426 / IFM 10032)</name>
    <dbReference type="NCBI Taxonomy" id="1108044"/>
    <lineage>
        <taxon>Bacteria</taxon>
        <taxon>Bacillati</taxon>
        <taxon>Actinomycetota</taxon>
        <taxon>Actinomycetes</taxon>
        <taxon>Mycobacteriales</taxon>
        <taxon>Gordoniaceae</taxon>
        <taxon>Gordonia</taxon>
    </lineage>
</organism>
<feature type="transmembrane region" description="Helical" evidence="5">
    <location>
        <begin position="362"/>
        <end position="384"/>
    </location>
</feature>
<reference evidence="7" key="1">
    <citation type="submission" date="2012-02" db="EMBL/GenBank/DDBJ databases">
        <title>Whole genome shotgun sequence of Gordonia otitidis NBRC 100426.</title>
        <authorList>
            <person name="Yoshida I."/>
            <person name="Hosoyama A."/>
            <person name="Tsuchikane K."/>
            <person name="Katsumata H."/>
            <person name="Yamazaki S."/>
            <person name="Fujita N."/>
        </authorList>
    </citation>
    <scope>NUCLEOTIDE SEQUENCE [LARGE SCALE GENOMIC DNA]</scope>
    <source>
        <strain evidence="7">NBRC 100426</strain>
    </source>
</reference>
<evidence type="ECO:0000256" key="1">
    <source>
        <dbReference type="ARBA" id="ARBA00004141"/>
    </source>
</evidence>
<evidence type="ECO:0000259" key="6">
    <source>
        <dbReference type="Pfam" id="PF04932"/>
    </source>
</evidence>
<evidence type="ECO:0000256" key="4">
    <source>
        <dbReference type="ARBA" id="ARBA00023136"/>
    </source>
</evidence>
<name>H5TMF1_GORO1</name>
<evidence type="ECO:0000256" key="5">
    <source>
        <dbReference type="SAM" id="Phobius"/>
    </source>
</evidence>
<dbReference type="Proteomes" id="UP000005038">
    <property type="component" value="Unassembled WGS sequence"/>
</dbReference>
<feature type="transmembrane region" description="Helical" evidence="5">
    <location>
        <begin position="124"/>
        <end position="143"/>
    </location>
</feature>
<evidence type="ECO:0000256" key="3">
    <source>
        <dbReference type="ARBA" id="ARBA00022989"/>
    </source>
</evidence>
<evidence type="ECO:0000256" key="2">
    <source>
        <dbReference type="ARBA" id="ARBA00022692"/>
    </source>
</evidence>
<proteinExistence type="predicted"/>
<feature type="transmembrane region" description="Helical" evidence="5">
    <location>
        <begin position="261"/>
        <end position="278"/>
    </location>
</feature>
<comment type="caution">
    <text evidence="7">The sequence shown here is derived from an EMBL/GenBank/DDBJ whole genome shotgun (WGS) entry which is preliminary data.</text>
</comment>
<feature type="transmembrane region" description="Helical" evidence="5">
    <location>
        <begin position="423"/>
        <end position="444"/>
    </location>
</feature>
<feature type="domain" description="O-antigen ligase-related" evidence="6">
    <location>
        <begin position="245"/>
        <end position="370"/>
    </location>
</feature>